<evidence type="ECO:0000256" key="6">
    <source>
        <dbReference type="ARBA" id="ARBA00022968"/>
    </source>
</evidence>
<feature type="transmembrane region" description="Helical" evidence="16">
    <location>
        <begin position="103"/>
        <end position="124"/>
    </location>
</feature>
<evidence type="ECO:0000256" key="3">
    <source>
        <dbReference type="ARBA" id="ARBA00022553"/>
    </source>
</evidence>
<evidence type="ECO:0000259" key="17">
    <source>
        <dbReference type="PROSITE" id="PS51469"/>
    </source>
</evidence>
<dbReference type="GO" id="GO:0006997">
    <property type="term" value="P:nucleus organization"/>
    <property type="evidence" value="ECO:0007669"/>
    <property type="project" value="UniProtKB-ARBA"/>
</dbReference>
<dbReference type="GO" id="GO:0043495">
    <property type="term" value="F:protein-membrane adaptor activity"/>
    <property type="evidence" value="ECO:0007669"/>
    <property type="project" value="UniProtKB-ARBA"/>
</dbReference>
<keyword evidence="6" id="KW-0735">Signal-anchor</keyword>
<dbReference type="AlphaFoldDB" id="A0A2P5CFB3"/>
<keyword evidence="11" id="KW-0206">Cytoskeleton</keyword>
<evidence type="ECO:0000256" key="5">
    <source>
        <dbReference type="ARBA" id="ARBA00022824"/>
    </source>
</evidence>
<feature type="compositionally biased region" description="Basic and acidic residues" evidence="15">
    <location>
        <begin position="41"/>
        <end position="56"/>
    </location>
</feature>
<feature type="region of interest" description="Disordered" evidence="15">
    <location>
        <begin position="34"/>
        <end position="56"/>
    </location>
</feature>
<keyword evidence="12" id="KW-0539">Nucleus</keyword>
<evidence type="ECO:0000256" key="4">
    <source>
        <dbReference type="ARBA" id="ARBA00022692"/>
    </source>
</evidence>
<comment type="subcellular location">
    <subcellularLocation>
        <location evidence="14">Cytoplasm</location>
        <location evidence="14">Cytoskeleton</location>
        <location evidence="14">Phragmoplast</location>
    </subcellularLocation>
    <subcellularLocation>
        <location evidence="1">Endoplasmic reticulum membrane</location>
        <topology evidence="1">Single-pass type II membrane protein</topology>
    </subcellularLocation>
    <subcellularLocation>
        <location evidence="13">Nucleus inner membrane</location>
        <topology evidence="13">Single-pass type II membrane protein</topology>
    </subcellularLocation>
</comment>
<dbReference type="InterPro" id="IPR045119">
    <property type="entry name" value="SUN1-5"/>
</dbReference>
<dbReference type="Proteomes" id="UP000237105">
    <property type="component" value="Unassembled WGS sequence"/>
</dbReference>
<sequence length="467" mass="51007">MSASTVSITANPAARRRPVVVTTEKKSNNIEFVAAEPQPKAADDKSAADGRDLSHHSIRGEAILERTSREVVKPKKTAANSTISPPTAAAKRTRRAVPPKPRWVTVLSVFTKNFVLLILLAGLVQMVRRFALRSSEDGGGVAGGSPLAFSDFEGRIAGVEKLVKSTTKMIQVQIDVFDKRIDNEVGGLREEVGKLIEEKGAIVESQLKELEARSDGLERSLGELKDVNWLSKEEFDKIYEGLKKAKGDEFGDGKASLNDIRAYARDVVLKEIEKHAADGLGRVDYALASGGAVVVKHSEPYLAGKGSNWFVMSGRNGVRNEAEKMLKPSFGEPGQCFALKGSSGFVEIRLRTAIIPEAITLEHVAKSVAFDRSSAPKNCRVSGWLEGQNIEWSYDAGKMFLLAEFSYDLEKSNAQTFNVLDSAGSSIIDTVRFDFTSNHESPSHTCIYRLRVHGHEPDSVSMMPVQS</sequence>
<keyword evidence="7 16" id="KW-1133">Transmembrane helix</keyword>
<dbReference type="PROSITE" id="PS51469">
    <property type="entry name" value="SUN"/>
    <property type="match status" value="1"/>
</dbReference>
<dbReference type="STRING" id="3476.A0A2P5CFB3"/>
<dbReference type="GO" id="GO:0005789">
    <property type="term" value="C:endoplasmic reticulum membrane"/>
    <property type="evidence" value="ECO:0007669"/>
    <property type="project" value="UniProtKB-SubCell"/>
</dbReference>
<dbReference type="GO" id="GO:0005637">
    <property type="term" value="C:nuclear inner membrane"/>
    <property type="evidence" value="ECO:0007669"/>
    <property type="project" value="UniProtKB-SubCell"/>
</dbReference>
<keyword evidence="2" id="KW-0963">Cytoplasm</keyword>
<keyword evidence="5" id="KW-0256">Endoplasmic reticulum</keyword>
<comment type="caution">
    <text evidence="18">The sequence shown here is derived from an EMBL/GenBank/DDBJ whole genome shotgun (WGS) entry which is preliminary data.</text>
</comment>
<evidence type="ECO:0000256" key="14">
    <source>
        <dbReference type="ARBA" id="ARBA00060413"/>
    </source>
</evidence>
<dbReference type="GO" id="GO:0051260">
    <property type="term" value="P:protein homooligomerization"/>
    <property type="evidence" value="ECO:0007669"/>
    <property type="project" value="UniProtKB-ARBA"/>
</dbReference>
<evidence type="ECO:0000256" key="9">
    <source>
        <dbReference type="ARBA" id="ARBA00023054"/>
    </source>
</evidence>
<evidence type="ECO:0000256" key="16">
    <source>
        <dbReference type="SAM" id="Phobius"/>
    </source>
</evidence>
<dbReference type="FunFam" id="2.60.120.260:FF:000096">
    <property type="entry name" value="SUN domain protein1"/>
    <property type="match status" value="1"/>
</dbReference>
<dbReference type="EMBL" id="JXTB01000137">
    <property type="protein sequence ID" value="PON59726.1"/>
    <property type="molecule type" value="Genomic_DNA"/>
</dbReference>
<dbReference type="InterPro" id="IPR012919">
    <property type="entry name" value="SUN_dom"/>
</dbReference>
<keyword evidence="10 16" id="KW-0472">Membrane</keyword>
<keyword evidence="3" id="KW-0597">Phosphoprotein</keyword>
<keyword evidence="8" id="KW-0007">Acetylation</keyword>
<proteinExistence type="predicted"/>
<dbReference type="GO" id="GO:0009524">
    <property type="term" value="C:phragmoplast"/>
    <property type="evidence" value="ECO:0007669"/>
    <property type="project" value="UniProtKB-SubCell"/>
</dbReference>
<dbReference type="PANTHER" id="PTHR12911:SF8">
    <property type="entry name" value="KLAROID PROTEIN-RELATED"/>
    <property type="match status" value="1"/>
</dbReference>
<keyword evidence="19" id="KW-1185">Reference proteome</keyword>
<evidence type="ECO:0000313" key="18">
    <source>
        <dbReference type="EMBL" id="PON59726.1"/>
    </source>
</evidence>
<evidence type="ECO:0000256" key="8">
    <source>
        <dbReference type="ARBA" id="ARBA00022990"/>
    </source>
</evidence>
<dbReference type="PANTHER" id="PTHR12911">
    <property type="entry name" value="SAD1/UNC-84-LIKE PROTEIN-RELATED"/>
    <property type="match status" value="1"/>
</dbReference>
<protein>
    <submittedName>
        <fullName evidence="18">SUN domain containing protein</fullName>
    </submittedName>
</protein>
<dbReference type="GO" id="GO:0070197">
    <property type="term" value="P:meiotic attachment of telomere to nuclear envelope"/>
    <property type="evidence" value="ECO:0007669"/>
    <property type="project" value="UniProtKB-ARBA"/>
</dbReference>
<feature type="region of interest" description="Disordered" evidence="15">
    <location>
        <begin position="74"/>
        <end position="96"/>
    </location>
</feature>
<evidence type="ECO:0000256" key="13">
    <source>
        <dbReference type="ARBA" id="ARBA00037816"/>
    </source>
</evidence>
<gene>
    <name evidence="18" type="ORF">PanWU01x14_157830</name>
</gene>
<dbReference type="Pfam" id="PF07738">
    <property type="entry name" value="Sad1_UNC"/>
    <property type="match status" value="1"/>
</dbReference>
<dbReference type="Gene3D" id="2.60.120.260">
    <property type="entry name" value="Galactose-binding domain-like"/>
    <property type="match status" value="1"/>
</dbReference>
<evidence type="ECO:0000256" key="12">
    <source>
        <dbReference type="ARBA" id="ARBA00023242"/>
    </source>
</evidence>
<evidence type="ECO:0000256" key="2">
    <source>
        <dbReference type="ARBA" id="ARBA00022490"/>
    </source>
</evidence>
<evidence type="ECO:0000256" key="10">
    <source>
        <dbReference type="ARBA" id="ARBA00023136"/>
    </source>
</evidence>
<reference evidence="19" key="1">
    <citation type="submission" date="2016-06" db="EMBL/GenBank/DDBJ databases">
        <title>Parallel loss of symbiosis genes in relatives of nitrogen-fixing non-legume Parasponia.</title>
        <authorList>
            <person name="Van Velzen R."/>
            <person name="Holmer R."/>
            <person name="Bu F."/>
            <person name="Rutten L."/>
            <person name="Van Zeijl A."/>
            <person name="Liu W."/>
            <person name="Santuari L."/>
            <person name="Cao Q."/>
            <person name="Sharma T."/>
            <person name="Shen D."/>
            <person name="Roswanjaya Y."/>
            <person name="Wardhani T."/>
            <person name="Kalhor M.S."/>
            <person name="Jansen J."/>
            <person name="Van den Hoogen J."/>
            <person name="Gungor B."/>
            <person name="Hartog M."/>
            <person name="Hontelez J."/>
            <person name="Verver J."/>
            <person name="Yang W.-C."/>
            <person name="Schijlen E."/>
            <person name="Repin R."/>
            <person name="Schilthuizen M."/>
            <person name="Schranz E."/>
            <person name="Heidstra R."/>
            <person name="Miyata K."/>
            <person name="Fedorova E."/>
            <person name="Kohlen W."/>
            <person name="Bisseling T."/>
            <person name="Smit S."/>
            <person name="Geurts R."/>
        </authorList>
    </citation>
    <scope>NUCLEOTIDE SEQUENCE [LARGE SCALE GENOMIC DNA]</scope>
    <source>
        <strain evidence="19">cv. WU1-14</strain>
    </source>
</reference>
<dbReference type="GO" id="GO:0090435">
    <property type="term" value="P:protein localization to nuclear envelope"/>
    <property type="evidence" value="ECO:0007669"/>
    <property type="project" value="UniProtKB-ARBA"/>
</dbReference>
<evidence type="ECO:0000256" key="1">
    <source>
        <dbReference type="ARBA" id="ARBA00004648"/>
    </source>
</evidence>
<feature type="domain" description="SUN" evidence="17">
    <location>
        <begin position="290"/>
        <end position="457"/>
    </location>
</feature>
<evidence type="ECO:0000313" key="19">
    <source>
        <dbReference type="Proteomes" id="UP000237105"/>
    </source>
</evidence>
<keyword evidence="9" id="KW-0175">Coiled coil</keyword>
<evidence type="ECO:0000256" key="15">
    <source>
        <dbReference type="SAM" id="MobiDB-lite"/>
    </source>
</evidence>
<dbReference type="GO" id="GO:0051291">
    <property type="term" value="P:protein heterooligomerization"/>
    <property type="evidence" value="ECO:0007669"/>
    <property type="project" value="UniProtKB-ARBA"/>
</dbReference>
<name>A0A2P5CFB3_PARAD</name>
<accession>A0A2P5CFB3</accession>
<dbReference type="OrthoDB" id="342281at2759"/>
<organism evidence="18 19">
    <name type="scientific">Parasponia andersonii</name>
    <name type="common">Sponia andersonii</name>
    <dbReference type="NCBI Taxonomy" id="3476"/>
    <lineage>
        <taxon>Eukaryota</taxon>
        <taxon>Viridiplantae</taxon>
        <taxon>Streptophyta</taxon>
        <taxon>Embryophyta</taxon>
        <taxon>Tracheophyta</taxon>
        <taxon>Spermatophyta</taxon>
        <taxon>Magnoliopsida</taxon>
        <taxon>eudicotyledons</taxon>
        <taxon>Gunneridae</taxon>
        <taxon>Pentapetalae</taxon>
        <taxon>rosids</taxon>
        <taxon>fabids</taxon>
        <taxon>Rosales</taxon>
        <taxon>Cannabaceae</taxon>
        <taxon>Parasponia</taxon>
    </lineage>
</organism>
<evidence type="ECO:0000256" key="11">
    <source>
        <dbReference type="ARBA" id="ARBA00023212"/>
    </source>
</evidence>
<evidence type="ECO:0000256" key="7">
    <source>
        <dbReference type="ARBA" id="ARBA00022989"/>
    </source>
</evidence>
<keyword evidence="4 16" id="KW-0812">Transmembrane</keyword>